<gene>
    <name evidence="3" type="ORF">A2973_04420</name>
</gene>
<dbReference type="InterPro" id="IPR057326">
    <property type="entry name" value="KR_dom"/>
</dbReference>
<dbReference type="Proteomes" id="UP000176409">
    <property type="component" value="Unassembled WGS sequence"/>
</dbReference>
<comment type="caution">
    <text evidence="3">The sequence shown here is derived from an EMBL/GenBank/DDBJ whole genome shotgun (WGS) entry which is preliminary data.</text>
</comment>
<evidence type="ECO:0000313" key="3">
    <source>
        <dbReference type="EMBL" id="OGG28842.1"/>
    </source>
</evidence>
<dbReference type="FunFam" id="3.40.50.720:FF:000084">
    <property type="entry name" value="Short-chain dehydrogenase reductase"/>
    <property type="match status" value="1"/>
</dbReference>
<organism evidence="3 4">
    <name type="scientific">Candidatus Gottesmanbacteria bacterium RIFCSPLOWO2_01_FULL_49_10</name>
    <dbReference type="NCBI Taxonomy" id="1798396"/>
    <lineage>
        <taxon>Bacteria</taxon>
        <taxon>Candidatus Gottesmaniibacteriota</taxon>
    </lineage>
</organism>
<dbReference type="InterPro" id="IPR036291">
    <property type="entry name" value="NAD(P)-bd_dom_sf"/>
</dbReference>
<dbReference type="PANTHER" id="PTHR42879:SF2">
    <property type="entry name" value="3-OXOACYL-[ACYL-CARRIER-PROTEIN] REDUCTASE FABG"/>
    <property type="match status" value="1"/>
</dbReference>
<feature type="domain" description="Ketoreductase" evidence="2">
    <location>
        <begin position="7"/>
        <end position="189"/>
    </location>
</feature>
<dbReference type="NCBIfam" id="NF009466">
    <property type="entry name" value="PRK12826.1-2"/>
    <property type="match status" value="1"/>
</dbReference>
<name>A0A1F6AWH8_9BACT</name>
<dbReference type="InterPro" id="IPR002347">
    <property type="entry name" value="SDR_fam"/>
</dbReference>
<reference evidence="3 4" key="1">
    <citation type="journal article" date="2016" name="Nat. Commun.">
        <title>Thousands of microbial genomes shed light on interconnected biogeochemical processes in an aquifer system.</title>
        <authorList>
            <person name="Anantharaman K."/>
            <person name="Brown C.T."/>
            <person name="Hug L.A."/>
            <person name="Sharon I."/>
            <person name="Castelle C.J."/>
            <person name="Probst A.J."/>
            <person name="Thomas B.C."/>
            <person name="Singh A."/>
            <person name="Wilkins M.J."/>
            <person name="Karaoz U."/>
            <person name="Brodie E.L."/>
            <person name="Williams K.H."/>
            <person name="Hubbard S.S."/>
            <person name="Banfield J.F."/>
        </authorList>
    </citation>
    <scope>NUCLEOTIDE SEQUENCE [LARGE SCALE GENOMIC DNA]</scope>
</reference>
<proteinExistence type="inferred from homology"/>
<dbReference type="PRINTS" id="PR00081">
    <property type="entry name" value="GDHRDH"/>
</dbReference>
<dbReference type="NCBIfam" id="NF005559">
    <property type="entry name" value="PRK07231.1"/>
    <property type="match status" value="1"/>
</dbReference>
<dbReference type="EMBL" id="MFJZ01000069">
    <property type="protein sequence ID" value="OGG28842.1"/>
    <property type="molecule type" value="Genomic_DNA"/>
</dbReference>
<dbReference type="GO" id="GO:0032787">
    <property type="term" value="P:monocarboxylic acid metabolic process"/>
    <property type="evidence" value="ECO:0007669"/>
    <property type="project" value="UniProtKB-ARBA"/>
</dbReference>
<dbReference type="PROSITE" id="PS00061">
    <property type="entry name" value="ADH_SHORT"/>
    <property type="match status" value="1"/>
</dbReference>
<dbReference type="PANTHER" id="PTHR42879">
    <property type="entry name" value="3-OXOACYL-(ACYL-CARRIER-PROTEIN) REDUCTASE"/>
    <property type="match status" value="1"/>
</dbReference>
<evidence type="ECO:0000259" key="2">
    <source>
        <dbReference type="SMART" id="SM00822"/>
    </source>
</evidence>
<comment type="similarity">
    <text evidence="1">Belongs to the short-chain dehydrogenases/reductases (SDR) family.</text>
</comment>
<dbReference type="Gene3D" id="3.40.50.720">
    <property type="entry name" value="NAD(P)-binding Rossmann-like Domain"/>
    <property type="match status" value="1"/>
</dbReference>
<dbReference type="STRING" id="1798396.A2973_04420"/>
<protein>
    <recommendedName>
        <fullName evidence="2">Ketoreductase domain-containing protein</fullName>
    </recommendedName>
</protein>
<accession>A0A1F6AWH8</accession>
<dbReference type="SMART" id="SM00822">
    <property type="entry name" value="PKS_KR"/>
    <property type="match status" value="1"/>
</dbReference>
<sequence length="253" mass="26579">MFDLTGKVALITGASSGIGKSSAIALATQGSKVVLAARRIDKLNALVDELKSLGREAIAVQMDVTKKDQIAAAVAKTVETFGRLDILLNNAGVAEFVPFLDMTEEQWDKTIDTNLKGYFFVAQLAAREMAKHNWGRIVNIASIASGGVGVGFPSIAHYCASKGGVIAMTEALAIELAPMGILVNCIGPGVIETEMTQDLLKDPKQAEGLLARAPLKRAGKPEEIAAGVVFLSSQEAGYTTGATLYIDGGWLAN</sequence>
<evidence type="ECO:0000256" key="1">
    <source>
        <dbReference type="ARBA" id="ARBA00006484"/>
    </source>
</evidence>
<dbReference type="InterPro" id="IPR050259">
    <property type="entry name" value="SDR"/>
</dbReference>
<dbReference type="AlphaFoldDB" id="A0A1F6AWH8"/>
<dbReference type="InterPro" id="IPR020904">
    <property type="entry name" value="Sc_DH/Rdtase_CS"/>
</dbReference>
<dbReference type="Pfam" id="PF13561">
    <property type="entry name" value="adh_short_C2"/>
    <property type="match status" value="1"/>
</dbReference>
<dbReference type="SUPFAM" id="SSF51735">
    <property type="entry name" value="NAD(P)-binding Rossmann-fold domains"/>
    <property type="match status" value="1"/>
</dbReference>
<evidence type="ECO:0000313" key="4">
    <source>
        <dbReference type="Proteomes" id="UP000176409"/>
    </source>
</evidence>
<dbReference type="PRINTS" id="PR00080">
    <property type="entry name" value="SDRFAMILY"/>
</dbReference>